<name>A0A5M9JJ02_MONFR</name>
<evidence type="ECO:0000313" key="3">
    <source>
        <dbReference type="Proteomes" id="UP000322873"/>
    </source>
</evidence>
<protein>
    <submittedName>
        <fullName evidence="2">Uncharacterized protein</fullName>
    </submittedName>
</protein>
<organism evidence="2 3">
    <name type="scientific">Monilinia fructicola</name>
    <name type="common">Brown rot fungus</name>
    <name type="synonym">Ciboria fructicola</name>
    <dbReference type="NCBI Taxonomy" id="38448"/>
    <lineage>
        <taxon>Eukaryota</taxon>
        <taxon>Fungi</taxon>
        <taxon>Dikarya</taxon>
        <taxon>Ascomycota</taxon>
        <taxon>Pezizomycotina</taxon>
        <taxon>Leotiomycetes</taxon>
        <taxon>Helotiales</taxon>
        <taxon>Sclerotiniaceae</taxon>
        <taxon>Monilinia</taxon>
    </lineage>
</organism>
<dbReference type="AlphaFoldDB" id="A0A5M9JJ02"/>
<feature type="compositionally biased region" description="Basic residues" evidence="1">
    <location>
        <begin position="31"/>
        <end position="43"/>
    </location>
</feature>
<keyword evidence="3" id="KW-1185">Reference proteome</keyword>
<dbReference type="Proteomes" id="UP000322873">
    <property type="component" value="Unassembled WGS sequence"/>
</dbReference>
<comment type="caution">
    <text evidence="2">The sequence shown here is derived from an EMBL/GenBank/DDBJ whole genome shotgun (WGS) entry which is preliminary data.</text>
</comment>
<reference evidence="2 3" key="1">
    <citation type="submission" date="2019-06" db="EMBL/GenBank/DDBJ databases">
        <title>Genome Sequence of the Brown Rot Fungal Pathogen Monilinia fructicola.</title>
        <authorList>
            <person name="De Miccolis Angelini R.M."/>
            <person name="Landi L."/>
            <person name="Abate D."/>
            <person name="Pollastro S."/>
            <person name="Romanazzi G."/>
            <person name="Faretra F."/>
        </authorList>
    </citation>
    <scope>NUCLEOTIDE SEQUENCE [LARGE SCALE GENOMIC DNA]</scope>
    <source>
        <strain evidence="2 3">Mfrc123</strain>
    </source>
</reference>
<dbReference type="EMBL" id="VICG01000009">
    <property type="protein sequence ID" value="KAA8568707.1"/>
    <property type="molecule type" value="Genomic_DNA"/>
</dbReference>
<accession>A0A5M9JJ02</accession>
<evidence type="ECO:0000256" key="1">
    <source>
        <dbReference type="SAM" id="MobiDB-lite"/>
    </source>
</evidence>
<evidence type="ECO:0000313" key="2">
    <source>
        <dbReference type="EMBL" id="KAA8568707.1"/>
    </source>
</evidence>
<proteinExistence type="predicted"/>
<feature type="region of interest" description="Disordered" evidence="1">
    <location>
        <begin position="26"/>
        <end position="54"/>
    </location>
</feature>
<gene>
    <name evidence="2" type="ORF">EYC84_007707</name>
</gene>
<sequence length="81" mass="9638">MFVHIHIHIHIRIPDKRIFDPELICPERASRKTKTNPTRRKPHANPNEPSSPFIMHYVPISHHRILPSHHARRQRPTPEPD</sequence>